<evidence type="ECO:0000256" key="1">
    <source>
        <dbReference type="ARBA" id="ARBA00022837"/>
    </source>
</evidence>
<evidence type="ECO:0000256" key="2">
    <source>
        <dbReference type="SAM" id="MobiDB-lite"/>
    </source>
</evidence>
<dbReference type="InterPro" id="IPR002048">
    <property type="entry name" value="EF_hand_dom"/>
</dbReference>
<dbReference type="Gene3D" id="1.10.238.10">
    <property type="entry name" value="EF-hand"/>
    <property type="match status" value="2"/>
</dbReference>
<keyword evidence="1" id="KW-0106">Calcium</keyword>
<dbReference type="InterPro" id="IPR018247">
    <property type="entry name" value="EF_Hand_1_Ca_BS"/>
</dbReference>
<reference evidence="5" key="2">
    <citation type="submission" date="2024-04" db="EMBL/GenBank/DDBJ databases">
        <authorList>
            <person name="Chen Y."/>
            <person name="Shah S."/>
            <person name="Dougan E. K."/>
            <person name="Thang M."/>
            <person name="Chan C."/>
        </authorList>
    </citation>
    <scope>NUCLEOTIDE SEQUENCE [LARGE SCALE GENOMIC DNA]</scope>
</reference>
<dbReference type="Proteomes" id="UP001152797">
    <property type="component" value="Unassembled WGS sequence"/>
</dbReference>
<feature type="region of interest" description="Disordered" evidence="2">
    <location>
        <begin position="543"/>
        <end position="580"/>
    </location>
</feature>
<organism evidence="4">
    <name type="scientific">Cladocopium goreaui</name>
    <dbReference type="NCBI Taxonomy" id="2562237"/>
    <lineage>
        <taxon>Eukaryota</taxon>
        <taxon>Sar</taxon>
        <taxon>Alveolata</taxon>
        <taxon>Dinophyceae</taxon>
        <taxon>Suessiales</taxon>
        <taxon>Symbiodiniaceae</taxon>
        <taxon>Cladocopium</taxon>
    </lineage>
</organism>
<feature type="domain" description="EF-hand" evidence="3">
    <location>
        <begin position="293"/>
        <end position="328"/>
    </location>
</feature>
<dbReference type="SMART" id="SM00054">
    <property type="entry name" value="EFh"/>
    <property type="match status" value="5"/>
</dbReference>
<proteinExistence type="predicted"/>
<dbReference type="PROSITE" id="PS50222">
    <property type="entry name" value="EF_HAND_2"/>
    <property type="match status" value="2"/>
</dbReference>
<evidence type="ECO:0000313" key="6">
    <source>
        <dbReference type="EMBL" id="CAL4766903.1"/>
    </source>
</evidence>
<keyword evidence="7" id="KW-1185">Reference proteome</keyword>
<evidence type="ECO:0000313" key="7">
    <source>
        <dbReference type="Proteomes" id="UP001152797"/>
    </source>
</evidence>
<dbReference type="GO" id="GO:0005509">
    <property type="term" value="F:calcium ion binding"/>
    <property type="evidence" value="ECO:0007669"/>
    <property type="project" value="InterPro"/>
</dbReference>
<evidence type="ECO:0000313" key="4">
    <source>
        <dbReference type="EMBL" id="CAI3979591.1"/>
    </source>
</evidence>
<name>A0A9P1BUA0_9DINO</name>
<dbReference type="SUPFAM" id="SSF47473">
    <property type="entry name" value="EF-hand"/>
    <property type="match status" value="3"/>
</dbReference>
<comment type="caution">
    <text evidence="4">The sequence shown here is derived from an EMBL/GenBank/DDBJ whole genome shotgun (WGS) entry which is preliminary data.</text>
</comment>
<dbReference type="InterPro" id="IPR011992">
    <property type="entry name" value="EF-hand-dom_pair"/>
</dbReference>
<protein>
    <submittedName>
        <fullName evidence="6">EF-hand domain-containing protein</fullName>
    </submittedName>
</protein>
<dbReference type="PROSITE" id="PS00018">
    <property type="entry name" value="EF_HAND_1"/>
    <property type="match status" value="4"/>
</dbReference>
<evidence type="ECO:0000313" key="5">
    <source>
        <dbReference type="EMBL" id="CAL1132966.1"/>
    </source>
</evidence>
<gene>
    <name evidence="4" type="ORF">C1SCF055_LOCUS7530</name>
</gene>
<reference evidence="4" key="1">
    <citation type="submission" date="2022-10" db="EMBL/GenBank/DDBJ databases">
        <authorList>
            <person name="Chen Y."/>
            <person name="Dougan E. K."/>
            <person name="Chan C."/>
            <person name="Rhodes N."/>
            <person name="Thang M."/>
        </authorList>
    </citation>
    <scope>NUCLEOTIDE SEQUENCE</scope>
</reference>
<dbReference type="EMBL" id="CAMXCT020000499">
    <property type="protein sequence ID" value="CAL1132966.1"/>
    <property type="molecule type" value="Genomic_DNA"/>
</dbReference>
<dbReference type="AlphaFoldDB" id="A0A9P1BUA0"/>
<feature type="domain" description="EF-hand" evidence="3">
    <location>
        <begin position="472"/>
        <end position="507"/>
    </location>
</feature>
<accession>A0A9P1BUA0</accession>
<sequence>MDDEPHGELKEGTASAARAFFKKLVTRKEGSVLRAWMQRLDPEWERSVTEQRFMRYMRDIRCPKDPLALFEQLDADGGGELSLQELDEDAGLILHHFQEYTVAKYKRGVEEFMRNVGECDAWDPYDEVKITFEQFQGAYQTHGWHHGREEQLFDAISSNQEFITAEDMKWLGVEIRRSLRKEKARQMAFQEQRLKERRSIIDPQKSLEALKQNLKKRFGGSLVRAWRRMFANRETLSMQKPQFIKACAEVGWRKDVRAMWYLLDKDNNGSVTLEEFDYDSAQALARFSKFLFQNYKSVEKAFRMLDVDGNLYVPREEFIAAAGRMGFEHTAATLFSAFDLGQAGKIFEEDMKFLDSPLECEALDLLGHLLMWKPRAFLTADPNEAAANQVKARLLKKHGTYLRAWKVSLDRDGDNRCTWDEFRDACREVGYTEDVPGAWCTLDFRRAGALTLQDVDPTAGEALVEFRDWAVEQFGSVKSCFTVLDDDGSNEVTPFEFKQACRAYGFPGPAKLVFKALDTTNKGMLSSDDVGFLDDWCKRAAETGPPESSIEDGGEDASPKSSVSKRSSASPMRLMSKQSLRSIPDEAWNEPDWQEGSLHPAFRVWANRKRKMPIRKLDGSLPPLVTQVDLGDPHLVKRPILLLAPVPVRVQVPMGEAEPKRIQKKKPGLDTLLNFRSPRIDRSYRRL</sequence>
<dbReference type="EMBL" id="CAMXCT010000499">
    <property type="protein sequence ID" value="CAI3979591.1"/>
    <property type="molecule type" value="Genomic_DNA"/>
</dbReference>
<feature type="compositionally biased region" description="Low complexity" evidence="2">
    <location>
        <begin position="559"/>
        <end position="571"/>
    </location>
</feature>
<evidence type="ECO:0000259" key="3">
    <source>
        <dbReference type="PROSITE" id="PS50222"/>
    </source>
</evidence>
<dbReference type="EMBL" id="CAMXCT030000499">
    <property type="protein sequence ID" value="CAL4766903.1"/>
    <property type="molecule type" value="Genomic_DNA"/>
</dbReference>
<dbReference type="OrthoDB" id="426237at2759"/>